<reference evidence="17" key="1">
    <citation type="submission" date="2020-12" db="EMBL/GenBank/DDBJ databases">
        <title>Metabolic potential, ecology and presence of endohyphal bacteria is reflected in genomic diversity of Mucoromycotina.</title>
        <authorList>
            <person name="Muszewska A."/>
            <person name="Okrasinska A."/>
            <person name="Steczkiewicz K."/>
            <person name="Drgas O."/>
            <person name="Orlowska M."/>
            <person name="Perlinska-Lenart U."/>
            <person name="Aleksandrzak-Piekarczyk T."/>
            <person name="Szatraj K."/>
            <person name="Zielenkiewicz U."/>
            <person name="Pilsyk S."/>
            <person name="Malc E."/>
            <person name="Mieczkowski P."/>
            <person name="Kruszewska J.S."/>
            <person name="Biernat P."/>
            <person name="Pawlowska J."/>
        </authorList>
    </citation>
    <scope>NUCLEOTIDE SEQUENCE</scope>
    <source>
        <strain evidence="17">WA0000067209</strain>
    </source>
</reference>
<dbReference type="Pfam" id="PF04088">
    <property type="entry name" value="Peroxin-13_N"/>
    <property type="match status" value="1"/>
</dbReference>
<dbReference type="GO" id="GO:1990429">
    <property type="term" value="C:peroxisomal importomer complex"/>
    <property type="evidence" value="ECO:0007669"/>
    <property type="project" value="TreeGrafter"/>
</dbReference>
<keyword evidence="3" id="KW-0813">Transport</keyword>
<evidence type="ECO:0000256" key="10">
    <source>
        <dbReference type="ARBA" id="ARBA00029693"/>
    </source>
</evidence>
<dbReference type="AlphaFoldDB" id="A0A8H7PDS6"/>
<keyword evidence="6 15" id="KW-1133">Transmembrane helix</keyword>
<comment type="caution">
    <text evidence="17">The sequence shown here is derived from an EMBL/GenBank/DDBJ whole genome shotgun (WGS) entry which is preliminary data.</text>
</comment>
<keyword evidence="7" id="KW-0811">Translocation</keyword>
<evidence type="ECO:0000313" key="18">
    <source>
        <dbReference type="Proteomes" id="UP000654370"/>
    </source>
</evidence>
<evidence type="ECO:0000256" key="5">
    <source>
        <dbReference type="ARBA" id="ARBA00022927"/>
    </source>
</evidence>
<gene>
    <name evidence="17" type="ORF">INT43_001542</name>
</gene>
<dbReference type="Pfam" id="PF07653">
    <property type="entry name" value="SH3_2"/>
    <property type="match status" value="1"/>
</dbReference>
<feature type="transmembrane region" description="Helical" evidence="15">
    <location>
        <begin position="244"/>
        <end position="261"/>
    </location>
</feature>
<dbReference type="Proteomes" id="UP000654370">
    <property type="component" value="Unassembled WGS sequence"/>
</dbReference>
<keyword evidence="18" id="KW-1185">Reference proteome</keyword>
<keyword evidence="5" id="KW-0653">Protein transport</keyword>
<feature type="compositionally biased region" description="Low complexity" evidence="14">
    <location>
        <begin position="210"/>
        <end position="224"/>
    </location>
</feature>
<evidence type="ECO:0000256" key="3">
    <source>
        <dbReference type="ARBA" id="ARBA00022448"/>
    </source>
</evidence>
<dbReference type="GO" id="GO:0016560">
    <property type="term" value="P:protein import into peroxisome matrix, docking"/>
    <property type="evidence" value="ECO:0007669"/>
    <property type="project" value="InterPro"/>
</dbReference>
<dbReference type="SUPFAM" id="SSF50044">
    <property type="entry name" value="SH3-domain"/>
    <property type="match status" value="1"/>
</dbReference>
<keyword evidence="4 15" id="KW-0812">Transmembrane</keyword>
<dbReference type="OrthoDB" id="2403236at2759"/>
<dbReference type="InterPro" id="IPR035463">
    <property type="entry name" value="Pex13"/>
</dbReference>
<evidence type="ECO:0000256" key="14">
    <source>
        <dbReference type="SAM" id="MobiDB-lite"/>
    </source>
</evidence>
<protein>
    <recommendedName>
        <fullName evidence="11">Peroxisomal membrane protein PEX13</fullName>
    </recommendedName>
    <alternativeName>
        <fullName evidence="10">Peroxin-13</fullName>
    </alternativeName>
</protein>
<dbReference type="PANTHER" id="PTHR19332:SF1">
    <property type="entry name" value="PEROXISOMAL MEMBRANE PROTEIN PEX13"/>
    <property type="match status" value="1"/>
</dbReference>
<evidence type="ECO:0000256" key="6">
    <source>
        <dbReference type="ARBA" id="ARBA00022989"/>
    </source>
</evidence>
<evidence type="ECO:0000256" key="1">
    <source>
        <dbReference type="ARBA" id="ARBA00006033"/>
    </source>
</evidence>
<keyword evidence="9" id="KW-0576">Peroxisome</keyword>
<keyword evidence="2 13" id="KW-0728">SH3 domain</keyword>
<evidence type="ECO:0000256" key="13">
    <source>
        <dbReference type="PROSITE-ProRule" id="PRU00192"/>
    </source>
</evidence>
<evidence type="ECO:0000256" key="9">
    <source>
        <dbReference type="ARBA" id="ARBA00023140"/>
    </source>
</evidence>
<evidence type="ECO:0000256" key="7">
    <source>
        <dbReference type="ARBA" id="ARBA00023010"/>
    </source>
</evidence>
<organism evidence="17 18">
    <name type="scientific">Mortierella isabellina</name>
    <name type="common">Filamentous fungus</name>
    <name type="synonym">Umbelopsis isabellina</name>
    <dbReference type="NCBI Taxonomy" id="91625"/>
    <lineage>
        <taxon>Eukaryota</taxon>
        <taxon>Fungi</taxon>
        <taxon>Fungi incertae sedis</taxon>
        <taxon>Mucoromycota</taxon>
        <taxon>Mucoromycotina</taxon>
        <taxon>Umbelopsidomycetes</taxon>
        <taxon>Umbelopsidales</taxon>
        <taxon>Umbelopsidaceae</taxon>
        <taxon>Umbelopsis</taxon>
    </lineage>
</organism>
<proteinExistence type="inferred from homology"/>
<dbReference type="EMBL" id="JAEPQZ010000018">
    <property type="protein sequence ID" value="KAG2172065.1"/>
    <property type="molecule type" value="Genomic_DNA"/>
</dbReference>
<comment type="similarity">
    <text evidence="1">Belongs to the peroxin-13 family.</text>
</comment>
<dbReference type="PROSITE" id="PS50002">
    <property type="entry name" value="SH3"/>
    <property type="match status" value="1"/>
</dbReference>
<feature type="region of interest" description="Disordered" evidence="14">
    <location>
        <begin position="206"/>
        <end position="231"/>
    </location>
</feature>
<dbReference type="PANTHER" id="PTHR19332">
    <property type="entry name" value="PEROXISOMAL MEMBRANE PROTEIN PEX13"/>
    <property type="match status" value="1"/>
</dbReference>
<evidence type="ECO:0000259" key="16">
    <source>
        <dbReference type="PROSITE" id="PS50002"/>
    </source>
</evidence>
<name>A0A8H7PDS6_MORIS</name>
<keyword evidence="8 15" id="KW-0472">Membrane</keyword>
<evidence type="ECO:0000256" key="15">
    <source>
        <dbReference type="SAM" id="Phobius"/>
    </source>
</evidence>
<comment type="subcellular location">
    <subcellularLocation>
        <location evidence="12">Peroxisome membrane</location>
    </subcellularLocation>
</comment>
<evidence type="ECO:0000256" key="4">
    <source>
        <dbReference type="ARBA" id="ARBA00022692"/>
    </source>
</evidence>
<feature type="domain" description="SH3" evidence="16">
    <location>
        <begin position="280"/>
        <end position="346"/>
    </location>
</feature>
<dbReference type="InterPro" id="IPR036028">
    <property type="entry name" value="SH3-like_dom_sf"/>
</dbReference>
<evidence type="ECO:0000256" key="12">
    <source>
        <dbReference type="ARBA" id="ARBA00046271"/>
    </source>
</evidence>
<dbReference type="InterPro" id="IPR007223">
    <property type="entry name" value="Peroxin-13_N"/>
</dbReference>
<accession>A0A8H7PDS6</accession>
<evidence type="ECO:0000256" key="11">
    <source>
        <dbReference type="ARBA" id="ARBA00034535"/>
    </source>
</evidence>
<dbReference type="Gene3D" id="2.30.30.40">
    <property type="entry name" value="SH3 Domains"/>
    <property type="match status" value="1"/>
</dbReference>
<dbReference type="SMART" id="SM00326">
    <property type="entry name" value="SH3"/>
    <property type="match status" value="1"/>
</dbReference>
<evidence type="ECO:0000256" key="2">
    <source>
        <dbReference type="ARBA" id="ARBA00022443"/>
    </source>
</evidence>
<evidence type="ECO:0000313" key="17">
    <source>
        <dbReference type="EMBL" id="KAG2172065.1"/>
    </source>
</evidence>
<sequence length="363" mass="39061">MPSPPKPWEAGGAQAANSSAITTSAMTSTSAAPAIPARTTTTGLAGNTTGYSSYGGGYNRLGGLGSNYSSGYGGYGGYGSYGSSYGGYNSYSPYNRYGSYGSPYNQFGYGYGSGGPNDVTFGQQMEAGTRATFELIEQIVGAFGGFAQMLDATFMATHSSFMAMVGVAEQFGHVHTYLGDIFNIYNLIRWIKKSYCKLMGKPEPIEPAPQGLQQLQQQELQGDQASEGDIPPPLPPARQKLDKTPFIIFIAAVIALPYLMNKLMKSMSARRVSSAMEAHDQPPIAVANYDFVPSSPMELRLTKGTTVEVLDTLDPVTREPSSWWQGRLRDGSIGMFPANHVQYVTQQPSGPANFNVDDFDKNF</sequence>
<dbReference type="GO" id="GO:0005778">
    <property type="term" value="C:peroxisomal membrane"/>
    <property type="evidence" value="ECO:0007669"/>
    <property type="project" value="UniProtKB-SubCell"/>
</dbReference>
<dbReference type="InterPro" id="IPR001452">
    <property type="entry name" value="SH3_domain"/>
</dbReference>
<evidence type="ECO:0000256" key="8">
    <source>
        <dbReference type="ARBA" id="ARBA00023136"/>
    </source>
</evidence>